<gene>
    <name evidence="3" type="ORF">PENARI_c002G11610</name>
</gene>
<comment type="caution">
    <text evidence="3">The sequence shown here is derived from an EMBL/GenBank/DDBJ whole genome shotgun (WGS) entry which is preliminary data.</text>
</comment>
<comment type="subcellular location">
    <subcellularLocation>
        <location evidence="1">Nucleus</location>
    </subcellularLocation>
</comment>
<evidence type="ECO:0000256" key="2">
    <source>
        <dbReference type="ARBA" id="ARBA00023242"/>
    </source>
</evidence>
<organism evidence="3 4">
    <name type="scientific">Penicillium arizonense</name>
    <dbReference type="NCBI Taxonomy" id="1835702"/>
    <lineage>
        <taxon>Eukaryota</taxon>
        <taxon>Fungi</taxon>
        <taxon>Dikarya</taxon>
        <taxon>Ascomycota</taxon>
        <taxon>Pezizomycotina</taxon>
        <taxon>Eurotiomycetes</taxon>
        <taxon>Eurotiomycetidae</taxon>
        <taxon>Eurotiales</taxon>
        <taxon>Aspergillaceae</taxon>
        <taxon>Penicillium</taxon>
    </lineage>
</organism>
<dbReference type="GO" id="GO:0045944">
    <property type="term" value="P:positive regulation of transcription by RNA polymerase II"/>
    <property type="evidence" value="ECO:0007669"/>
    <property type="project" value="TreeGrafter"/>
</dbReference>
<reference evidence="3 4" key="1">
    <citation type="journal article" date="2016" name="Sci. Rep.">
        <title>Penicillium arizonense, a new, genome sequenced fungal species, reveals a high chemical diversity in secreted metabolites.</title>
        <authorList>
            <person name="Grijseels S."/>
            <person name="Nielsen J.C."/>
            <person name="Randelovic M."/>
            <person name="Nielsen J."/>
            <person name="Nielsen K.F."/>
            <person name="Workman M."/>
            <person name="Frisvad J.C."/>
        </authorList>
    </citation>
    <scope>NUCLEOTIDE SEQUENCE [LARGE SCALE GENOMIC DNA]</scope>
    <source>
        <strain evidence="3 4">CBS 141311</strain>
    </source>
</reference>
<keyword evidence="4" id="KW-1185">Reference proteome</keyword>
<keyword evidence="2" id="KW-0539">Nucleus</keyword>
<dbReference type="PANTHER" id="PTHR37534">
    <property type="entry name" value="TRANSCRIPTIONAL ACTIVATOR PROTEIN UGA3"/>
    <property type="match status" value="1"/>
</dbReference>
<proteinExistence type="predicted"/>
<evidence type="ECO:0000256" key="1">
    <source>
        <dbReference type="ARBA" id="ARBA00004123"/>
    </source>
</evidence>
<dbReference type="AlphaFoldDB" id="A0A1F5LUC7"/>
<dbReference type="EMBL" id="LXJU01000002">
    <property type="protein sequence ID" value="OGE56753.1"/>
    <property type="molecule type" value="Genomic_DNA"/>
</dbReference>
<dbReference type="GO" id="GO:0005634">
    <property type="term" value="C:nucleus"/>
    <property type="evidence" value="ECO:0007669"/>
    <property type="project" value="UniProtKB-SubCell"/>
</dbReference>
<evidence type="ECO:0000313" key="4">
    <source>
        <dbReference type="Proteomes" id="UP000177622"/>
    </source>
</evidence>
<dbReference type="InterPro" id="IPR021858">
    <property type="entry name" value="Fun_TF"/>
</dbReference>
<dbReference type="Pfam" id="PF11951">
    <property type="entry name" value="Fungal_trans_2"/>
    <property type="match status" value="1"/>
</dbReference>
<dbReference type="Proteomes" id="UP000177622">
    <property type="component" value="Unassembled WGS sequence"/>
</dbReference>
<dbReference type="GeneID" id="34572668"/>
<dbReference type="GO" id="GO:0000976">
    <property type="term" value="F:transcription cis-regulatory region binding"/>
    <property type="evidence" value="ECO:0007669"/>
    <property type="project" value="TreeGrafter"/>
</dbReference>
<dbReference type="PANTHER" id="PTHR37534:SF41">
    <property type="entry name" value="SFGA"/>
    <property type="match status" value="1"/>
</dbReference>
<accession>A0A1F5LUC7</accession>
<dbReference type="RefSeq" id="XP_022492180.1">
    <property type="nucleotide sequence ID" value="XM_022627934.1"/>
</dbReference>
<dbReference type="OrthoDB" id="3598904at2759"/>
<dbReference type="GO" id="GO:0003700">
    <property type="term" value="F:DNA-binding transcription factor activity"/>
    <property type="evidence" value="ECO:0007669"/>
    <property type="project" value="TreeGrafter"/>
</dbReference>
<protein>
    <submittedName>
        <fullName evidence="3">Uncharacterized protein</fullName>
    </submittedName>
</protein>
<evidence type="ECO:0000313" key="3">
    <source>
        <dbReference type="EMBL" id="OGE56753.1"/>
    </source>
</evidence>
<sequence>MPLFSAPLHRSLVDFSTISLMSGLTFDSDTHGGSHDSHDSRYTRYGYTDRTKTSAPLAPPRLHRLFNMPPPSRKDDLQGLWAYLRIPARAIGPETTEEDYEYLNTQPGVWVERHVYIISPTVTARRTKFRFQEPITSTSIATSIQRADERYFTHFIDQVSTLLIIYDNHNTVNPYRAYFPDFARSSPTMINAMQALGALHLANTATGTQRNKHFQQAMGKYGTVVKGFRARYVDPCQQLGLTDFATCLLLCLFEMMDSQHQNWAVHLKGAREIYNLLFYPHTGDSRREVQRVADTNHPLRSFLVSLLSYLDVAGACATPGGTVVEGSYWKTMGGGWEYNLGTPSLSTTIPDNPRLVELREAWSSLMEIQATISTFAQDKKTWMTNDQSDMMYKDIFNKLVMWRAETPVSLQLVGDLDDESIAEYPYPDVLEYAGCIEAYEKATFVYLHQIAGAGRVRWITDYTYLDMLVSRIVMLICRLSKGVGQLAVLWPLFIAGQETRNEDEQKYVRQTMHELKRFGFKNVDKGLEVLEDIWLKRRSFPNGWIKTLDEVQPNILLP</sequence>
<dbReference type="STRING" id="1835702.A0A1F5LUC7"/>
<name>A0A1F5LUC7_PENAI</name>